<organism evidence="1 2">
    <name type="scientific">Thiocapsa imhoffii</name>
    <dbReference type="NCBI Taxonomy" id="382777"/>
    <lineage>
        <taxon>Bacteria</taxon>
        <taxon>Pseudomonadati</taxon>
        <taxon>Pseudomonadota</taxon>
        <taxon>Gammaproteobacteria</taxon>
        <taxon>Chromatiales</taxon>
        <taxon>Chromatiaceae</taxon>
        <taxon>Thiocapsa</taxon>
    </lineage>
</organism>
<proteinExistence type="predicted"/>
<reference evidence="1 2" key="1">
    <citation type="journal article" date="2020" name="Microorganisms">
        <title>Osmotic Adaptation and Compatible Solute Biosynthesis of Phototrophic Bacteria as Revealed from Genome Analyses.</title>
        <authorList>
            <person name="Imhoff J.F."/>
            <person name="Rahn T."/>
            <person name="Kunzel S."/>
            <person name="Keller A."/>
            <person name="Neulinger S.C."/>
        </authorList>
    </citation>
    <scope>NUCLEOTIDE SEQUENCE [LARGE SCALE GENOMIC DNA]</scope>
    <source>
        <strain evidence="1 2">DSM 21303</strain>
    </source>
</reference>
<dbReference type="EMBL" id="NRSD01000006">
    <property type="protein sequence ID" value="MBK1644583.1"/>
    <property type="molecule type" value="Genomic_DNA"/>
</dbReference>
<evidence type="ECO:0000313" key="2">
    <source>
        <dbReference type="Proteomes" id="UP001138802"/>
    </source>
</evidence>
<comment type="caution">
    <text evidence="1">The sequence shown here is derived from an EMBL/GenBank/DDBJ whole genome shotgun (WGS) entry which is preliminary data.</text>
</comment>
<keyword evidence="2" id="KW-1185">Reference proteome</keyword>
<dbReference type="Pfam" id="PF20099">
    <property type="entry name" value="DUF6489"/>
    <property type="match status" value="1"/>
</dbReference>
<dbReference type="Proteomes" id="UP001138802">
    <property type="component" value="Unassembled WGS sequence"/>
</dbReference>
<sequence length="92" mass="10249">MKISVDVEVTPEEMRKLFGLPDVEAFQRELMEDIRQRMVSGAEGYDPIKLFQPYVAGTMASWDLFQKMLTNAASFSGGSGEGQANELTPRSD</sequence>
<protein>
    <submittedName>
        <fullName evidence="1">Uncharacterized protein</fullName>
    </submittedName>
</protein>
<name>A0A9X1B8T3_9GAMM</name>
<accession>A0A9X1B8T3</accession>
<dbReference type="RefSeq" id="WP_200387389.1">
    <property type="nucleotide sequence ID" value="NZ_NRSD01000006.1"/>
</dbReference>
<gene>
    <name evidence="1" type="ORF">CKO25_07955</name>
</gene>
<dbReference type="AlphaFoldDB" id="A0A9X1B8T3"/>
<dbReference type="InterPro" id="IPR045502">
    <property type="entry name" value="DUF6489"/>
</dbReference>
<evidence type="ECO:0000313" key="1">
    <source>
        <dbReference type="EMBL" id="MBK1644583.1"/>
    </source>
</evidence>